<keyword evidence="3" id="KW-1185">Reference proteome</keyword>
<sequence>MFDGDVRGGHNTTRRHGARHCTIVINFYTTMTPTMPTRDVTGQVTHTSTTPRTTLCPRTLPGQHCALE</sequence>
<evidence type="ECO:0000313" key="3">
    <source>
        <dbReference type="Proteomes" id="UP000747542"/>
    </source>
</evidence>
<dbReference type="EMBL" id="JAHLQT010038313">
    <property type="protein sequence ID" value="KAG7156890.1"/>
    <property type="molecule type" value="Genomic_DNA"/>
</dbReference>
<name>A0A8J5MMN8_HOMAM</name>
<feature type="compositionally biased region" description="Low complexity" evidence="1">
    <location>
        <begin position="45"/>
        <end position="61"/>
    </location>
</feature>
<evidence type="ECO:0000256" key="1">
    <source>
        <dbReference type="SAM" id="MobiDB-lite"/>
    </source>
</evidence>
<reference evidence="2" key="1">
    <citation type="journal article" date="2021" name="Sci. Adv.">
        <title>The American lobster genome reveals insights on longevity, neural, and immune adaptations.</title>
        <authorList>
            <person name="Polinski J.M."/>
            <person name="Zimin A.V."/>
            <person name="Clark K.F."/>
            <person name="Kohn A.B."/>
            <person name="Sadowski N."/>
            <person name="Timp W."/>
            <person name="Ptitsyn A."/>
            <person name="Khanna P."/>
            <person name="Romanova D.Y."/>
            <person name="Williams P."/>
            <person name="Greenwood S.J."/>
            <person name="Moroz L.L."/>
            <person name="Walt D.R."/>
            <person name="Bodnar A.G."/>
        </authorList>
    </citation>
    <scope>NUCLEOTIDE SEQUENCE</scope>
    <source>
        <strain evidence="2">GMGI-L3</strain>
    </source>
</reference>
<comment type="caution">
    <text evidence="2">The sequence shown here is derived from an EMBL/GenBank/DDBJ whole genome shotgun (WGS) entry which is preliminary data.</text>
</comment>
<evidence type="ECO:0000313" key="2">
    <source>
        <dbReference type="EMBL" id="KAG7156890.1"/>
    </source>
</evidence>
<protein>
    <submittedName>
        <fullName evidence="2">Uncharacterized protein</fullName>
    </submittedName>
</protein>
<accession>A0A8J5MMN8</accession>
<dbReference type="AlphaFoldDB" id="A0A8J5MMN8"/>
<proteinExistence type="predicted"/>
<feature type="region of interest" description="Disordered" evidence="1">
    <location>
        <begin position="34"/>
        <end position="68"/>
    </location>
</feature>
<feature type="compositionally biased region" description="Polar residues" evidence="1">
    <location>
        <begin position="34"/>
        <end position="44"/>
    </location>
</feature>
<gene>
    <name evidence="2" type="ORF">Hamer_G026553</name>
</gene>
<organism evidence="2 3">
    <name type="scientific">Homarus americanus</name>
    <name type="common">American lobster</name>
    <dbReference type="NCBI Taxonomy" id="6706"/>
    <lineage>
        <taxon>Eukaryota</taxon>
        <taxon>Metazoa</taxon>
        <taxon>Ecdysozoa</taxon>
        <taxon>Arthropoda</taxon>
        <taxon>Crustacea</taxon>
        <taxon>Multicrustacea</taxon>
        <taxon>Malacostraca</taxon>
        <taxon>Eumalacostraca</taxon>
        <taxon>Eucarida</taxon>
        <taxon>Decapoda</taxon>
        <taxon>Pleocyemata</taxon>
        <taxon>Astacidea</taxon>
        <taxon>Nephropoidea</taxon>
        <taxon>Nephropidae</taxon>
        <taxon>Homarus</taxon>
    </lineage>
</organism>
<dbReference type="Proteomes" id="UP000747542">
    <property type="component" value="Unassembled WGS sequence"/>
</dbReference>